<dbReference type="AlphaFoldDB" id="A0A6J4SPF7"/>
<organism evidence="1">
    <name type="scientific">uncultured Solirubrobacteraceae bacterium</name>
    <dbReference type="NCBI Taxonomy" id="1162706"/>
    <lineage>
        <taxon>Bacteria</taxon>
        <taxon>Bacillati</taxon>
        <taxon>Actinomycetota</taxon>
        <taxon>Thermoleophilia</taxon>
        <taxon>Solirubrobacterales</taxon>
        <taxon>Solirubrobacteraceae</taxon>
        <taxon>environmental samples</taxon>
    </lineage>
</organism>
<dbReference type="Gene3D" id="3.30.530.20">
    <property type="match status" value="1"/>
</dbReference>
<dbReference type="EMBL" id="CADCVP010000201">
    <property type="protein sequence ID" value="CAA9500773.1"/>
    <property type="molecule type" value="Genomic_DNA"/>
</dbReference>
<proteinExistence type="predicted"/>
<dbReference type="InterPro" id="IPR019587">
    <property type="entry name" value="Polyketide_cyclase/dehydratase"/>
</dbReference>
<dbReference type="InterPro" id="IPR023393">
    <property type="entry name" value="START-like_dom_sf"/>
</dbReference>
<name>A0A6J4SPF7_9ACTN</name>
<evidence type="ECO:0000313" key="1">
    <source>
        <dbReference type="EMBL" id="CAA9500773.1"/>
    </source>
</evidence>
<accession>A0A6J4SPF7</accession>
<sequence length="172" mass="17807">MSGQHPKLARVAASAGRLTHRHHRGDAFTASEHIAAPPARVLAVLSDPEAVKRWFPLPCAFEEDVDQLRAGEVYKTSGRLAGRSLRADLSVLEADESHIAVRLAGPVVLDLTAVLTPAGTGTDALIKAWVHSGGGLAGKLLTPAASALLLAGALTHTVAAIRAEAESPVVPS</sequence>
<gene>
    <name evidence="1" type="ORF">AVDCRST_MAG69-1883</name>
</gene>
<protein>
    <recommendedName>
        <fullName evidence="2">SRPBCC family protein</fullName>
    </recommendedName>
</protein>
<dbReference type="Pfam" id="PF10604">
    <property type="entry name" value="Polyketide_cyc2"/>
    <property type="match status" value="1"/>
</dbReference>
<reference evidence="1" key="1">
    <citation type="submission" date="2020-02" db="EMBL/GenBank/DDBJ databases">
        <authorList>
            <person name="Meier V. D."/>
        </authorList>
    </citation>
    <scope>NUCLEOTIDE SEQUENCE</scope>
    <source>
        <strain evidence="1">AVDCRST_MAG69</strain>
    </source>
</reference>
<evidence type="ECO:0008006" key="2">
    <source>
        <dbReference type="Google" id="ProtNLM"/>
    </source>
</evidence>
<dbReference type="SUPFAM" id="SSF55961">
    <property type="entry name" value="Bet v1-like"/>
    <property type="match status" value="1"/>
</dbReference>